<feature type="transmembrane region" description="Helical" evidence="6">
    <location>
        <begin position="197"/>
        <end position="218"/>
    </location>
</feature>
<evidence type="ECO:0000256" key="5">
    <source>
        <dbReference type="ARBA" id="ARBA00023136"/>
    </source>
</evidence>
<feature type="transmembrane region" description="Helical" evidence="6">
    <location>
        <begin position="85"/>
        <end position="107"/>
    </location>
</feature>
<keyword evidence="4 6" id="KW-1133">Transmembrane helix</keyword>
<feature type="transmembrane region" description="Helical" evidence="6">
    <location>
        <begin position="28"/>
        <end position="50"/>
    </location>
</feature>
<dbReference type="Pfam" id="PF03631">
    <property type="entry name" value="Virul_fac_BrkB"/>
    <property type="match status" value="1"/>
</dbReference>
<dbReference type="PANTHER" id="PTHR30213:SF0">
    <property type="entry name" value="UPF0761 MEMBRANE PROTEIN YIHY"/>
    <property type="match status" value="1"/>
</dbReference>
<dbReference type="AlphaFoldDB" id="A0A7V4E3S8"/>
<evidence type="ECO:0000256" key="4">
    <source>
        <dbReference type="ARBA" id="ARBA00022989"/>
    </source>
</evidence>
<protein>
    <submittedName>
        <fullName evidence="7">YihY family inner membrane protein</fullName>
    </submittedName>
</protein>
<reference evidence="7" key="1">
    <citation type="journal article" date="2020" name="mSystems">
        <title>Genome- and Community-Level Interaction Insights into Carbon Utilization and Element Cycling Functions of Hydrothermarchaeota in Hydrothermal Sediment.</title>
        <authorList>
            <person name="Zhou Z."/>
            <person name="Liu Y."/>
            <person name="Xu W."/>
            <person name="Pan J."/>
            <person name="Luo Z.H."/>
            <person name="Li M."/>
        </authorList>
    </citation>
    <scope>NUCLEOTIDE SEQUENCE [LARGE SCALE GENOMIC DNA]</scope>
    <source>
        <strain evidence="7">SpSt-69</strain>
    </source>
</reference>
<evidence type="ECO:0000256" key="6">
    <source>
        <dbReference type="SAM" id="Phobius"/>
    </source>
</evidence>
<dbReference type="GO" id="GO:0005886">
    <property type="term" value="C:plasma membrane"/>
    <property type="evidence" value="ECO:0007669"/>
    <property type="project" value="UniProtKB-SubCell"/>
</dbReference>
<evidence type="ECO:0000313" key="7">
    <source>
        <dbReference type="EMBL" id="HGL16888.1"/>
    </source>
</evidence>
<dbReference type="PANTHER" id="PTHR30213">
    <property type="entry name" value="INNER MEMBRANE PROTEIN YHJD"/>
    <property type="match status" value="1"/>
</dbReference>
<comment type="caution">
    <text evidence="7">The sequence shown here is derived from an EMBL/GenBank/DDBJ whole genome shotgun (WGS) entry which is preliminary data.</text>
</comment>
<keyword evidence="3 6" id="KW-0812">Transmembrane</keyword>
<evidence type="ECO:0000256" key="1">
    <source>
        <dbReference type="ARBA" id="ARBA00004651"/>
    </source>
</evidence>
<evidence type="ECO:0000256" key="2">
    <source>
        <dbReference type="ARBA" id="ARBA00022475"/>
    </source>
</evidence>
<dbReference type="EMBL" id="DTDJ01000011">
    <property type="protein sequence ID" value="HGL16888.1"/>
    <property type="molecule type" value="Genomic_DNA"/>
</dbReference>
<keyword evidence="2" id="KW-1003">Cell membrane</keyword>
<dbReference type="InterPro" id="IPR017039">
    <property type="entry name" value="Virul_fac_BrkB"/>
</dbReference>
<organism evidence="7">
    <name type="scientific">candidate division WOR-3 bacterium</name>
    <dbReference type="NCBI Taxonomy" id="2052148"/>
    <lineage>
        <taxon>Bacteria</taxon>
        <taxon>Bacteria division WOR-3</taxon>
    </lineage>
</organism>
<feature type="transmembrane region" description="Helical" evidence="6">
    <location>
        <begin position="238"/>
        <end position="262"/>
    </location>
</feature>
<evidence type="ECO:0000256" key="3">
    <source>
        <dbReference type="ARBA" id="ARBA00022692"/>
    </source>
</evidence>
<feature type="transmembrane region" description="Helical" evidence="6">
    <location>
        <begin position="128"/>
        <end position="148"/>
    </location>
</feature>
<keyword evidence="5 6" id="KW-0472">Membrane</keyword>
<comment type="subcellular location">
    <subcellularLocation>
        <location evidence="1">Cell membrane</location>
        <topology evidence="1">Multi-pass membrane protein</topology>
    </subcellularLocation>
</comment>
<feature type="transmembrane region" description="Helical" evidence="6">
    <location>
        <begin position="168"/>
        <end position="190"/>
    </location>
</feature>
<sequence>MKALSIIKRFFEKIQEDELFSKASSLSYMTVFASVPAISLVFFLFARFAVFSDLYDKFKNFLFTYFIPQSGIAFEKKLDELIKNIGSLEIFGVLALIITTILVVDSIEGNINRIWGIKKKRPLLIKIASYWAFISLVPILIGLSLYISTRFASFGFLKVLGESLLFRSVQYIFLPFFITVIAFWIIYFFLPNAEVNPLAALGGAAFGAFLWEITKYAFDAYIIYFSTIPKFYGTLGNILVFIFWIYLSWLFLLLGAEVAVFLEGDPGAKVTPSLLLVVLLITYKKFEKGEPITLKDVTTHLKINLAKSRFAFRTLELCNLIVEIKKGHFVPVKHPEKMLIKDLIKTIGVLNFDSNGLLKTEIKALEFIQQKIESGIENLSIKEVLPLVQEL</sequence>
<dbReference type="NCBIfam" id="TIGR00765">
    <property type="entry name" value="yihY_not_rbn"/>
    <property type="match status" value="1"/>
</dbReference>
<proteinExistence type="predicted"/>
<accession>A0A7V4E3S8</accession>
<gene>
    <name evidence="7" type="ORF">ENU66_00885</name>
</gene>
<name>A0A7V4E3S8_UNCW3</name>